<evidence type="ECO:0000256" key="7">
    <source>
        <dbReference type="ARBA" id="ARBA00023157"/>
    </source>
</evidence>
<name>A0A3P8PIS7_ASTCA</name>
<dbReference type="STRING" id="8154.ENSACLP00000016940"/>
<dbReference type="PROSITE" id="PS00141">
    <property type="entry name" value="ASP_PROTEASE"/>
    <property type="match status" value="2"/>
</dbReference>
<evidence type="ECO:0000259" key="12">
    <source>
        <dbReference type="PROSITE" id="PS51767"/>
    </source>
</evidence>
<evidence type="ECO:0000256" key="3">
    <source>
        <dbReference type="ARBA" id="ARBA00022729"/>
    </source>
</evidence>
<evidence type="ECO:0000256" key="2">
    <source>
        <dbReference type="ARBA" id="ARBA00022670"/>
    </source>
</evidence>
<keyword evidence="6" id="KW-0865">Zymogen</keyword>
<evidence type="ECO:0000256" key="8">
    <source>
        <dbReference type="ARBA" id="ARBA00023180"/>
    </source>
</evidence>
<sequence length="379" mass="40926">ASLRAVPLYKTRSLRRLMSDNGLSVDELRALAKSTGSPDSAPSPQLPVERLTNFLDSQYYGIISIGTPPQNFTVLFDTGSSNLWVPSIHCSVLDIACWFHHRYNSKKSSTYVKNGTEFSIQYGRGSLSGFISGDTVTVAGLSVPGQQFGEAVKQPGITFALARFDGVLGMGYPSISVADVMPVFDTAMAAKLLPQNIFSFYISRDPTAEVGGELTLGGTDPQYYTGDLHYVNVTRKAYWQIGMNRVDVGNQLTLCKAGCQAIVDTGTSLITGPKEEVKALQKAIGAIPLLMGEALIECNKIPTLPVISFDIGGKTFNLTGEDYVVKESQLGVTICLSGFMAMDIPPPAGPLWILGDVFIGKYYTVFDRNADRVGFAPTK</sequence>
<keyword evidence="8" id="KW-0325">Glycoprotein</keyword>
<dbReference type="Bgee" id="ENSACLG00000011532">
    <property type="expression patterns" value="Expressed in spleen and 8 other cell types or tissues"/>
</dbReference>
<keyword evidence="2 11" id="KW-0645">Protease</keyword>
<dbReference type="InterPro" id="IPR021109">
    <property type="entry name" value="Peptidase_aspartic_dom_sf"/>
</dbReference>
<dbReference type="GO" id="GO:0005615">
    <property type="term" value="C:extracellular space"/>
    <property type="evidence" value="ECO:0007669"/>
    <property type="project" value="TreeGrafter"/>
</dbReference>
<evidence type="ECO:0000256" key="9">
    <source>
        <dbReference type="PIRSR" id="PIRSR601461-1"/>
    </source>
</evidence>
<dbReference type="GO" id="GO:0006508">
    <property type="term" value="P:proteolysis"/>
    <property type="evidence" value="ECO:0007669"/>
    <property type="project" value="UniProtKB-KW"/>
</dbReference>
<organism evidence="13 14">
    <name type="scientific">Astatotilapia calliptera</name>
    <name type="common">Eastern happy</name>
    <name type="synonym">Chromis callipterus</name>
    <dbReference type="NCBI Taxonomy" id="8154"/>
    <lineage>
        <taxon>Eukaryota</taxon>
        <taxon>Metazoa</taxon>
        <taxon>Chordata</taxon>
        <taxon>Craniata</taxon>
        <taxon>Vertebrata</taxon>
        <taxon>Euteleostomi</taxon>
        <taxon>Actinopterygii</taxon>
        <taxon>Neopterygii</taxon>
        <taxon>Teleostei</taxon>
        <taxon>Neoteleostei</taxon>
        <taxon>Acanthomorphata</taxon>
        <taxon>Ovalentaria</taxon>
        <taxon>Cichlomorphae</taxon>
        <taxon>Cichliformes</taxon>
        <taxon>Cichlidae</taxon>
        <taxon>African cichlids</taxon>
        <taxon>Pseudocrenilabrinae</taxon>
        <taxon>Haplochromini</taxon>
        <taxon>Astatotilapia</taxon>
    </lineage>
</organism>
<dbReference type="GO" id="GO:0004190">
    <property type="term" value="F:aspartic-type endopeptidase activity"/>
    <property type="evidence" value="ECO:0007669"/>
    <property type="project" value="UniProtKB-KW"/>
</dbReference>
<dbReference type="PRINTS" id="PR00792">
    <property type="entry name" value="PEPSIN"/>
</dbReference>
<protein>
    <recommendedName>
        <fullName evidence="12">Peptidase A1 domain-containing protein</fullName>
    </recommendedName>
</protein>
<feature type="active site" evidence="9">
    <location>
        <position position="77"/>
    </location>
</feature>
<accession>A0A3P8PIS7</accession>
<dbReference type="Pfam" id="PF00026">
    <property type="entry name" value="Asp"/>
    <property type="match status" value="1"/>
</dbReference>
<keyword evidence="4 11" id="KW-0064">Aspartyl protease</keyword>
<dbReference type="GeneTree" id="ENSGT00940000155733"/>
<dbReference type="FunFam" id="2.40.70.10:FF:000066">
    <property type="entry name" value="Napsin A aspartic peptidase"/>
    <property type="match status" value="1"/>
</dbReference>
<dbReference type="GO" id="GO:0005764">
    <property type="term" value="C:lysosome"/>
    <property type="evidence" value="ECO:0007669"/>
    <property type="project" value="TreeGrafter"/>
</dbReference>
<dbReference type="FunFam" id="2.60.40.1960:FF:000001">
    <property type="entry name" value="Cathepsin D"/>
    <property type="match status" value="1"/>
</dbReference>
<dbReference type="Gene3D" id="2.40.70.10">
    <property type="entry name" value="Acid Proteases"/>
    <property type="match status" value="2"/>
</dbReference>
<dbReference type="OrthoDB" id="771136at2759"/>
<evidence type="ECO:0000313" key="13">
    <source>
        <dbReference type="Ensembl" id="ENSACLP00000016940.2"/>
    </source>
</evidence>
<dbReference type="OMA" id="LCKASCQ"/>
<dbReference type="PANTHER" id="PTHR47966:SF83">
    <property type="entry name" value="NAPSIN-A"/>
    <property type="match status" value="1"/>
</dbReference>
<evidence type="ECO:0000256" key="5">
    <source>
        <dbReference type="ARBA" id="ARBA00022801"/>
    </source>
</evidence>
<feature type="disulfide bond" evidence="10">
    <location>
        <begin position="298"/>
        <end position="335"/>
    </location>
</feature>
<feature type="disulfide bond" evidence="10">
    <location>
        <begin position="255"/>
        <end position="259"/>
    </location>
</feature>
<dbReference type="FunFam" id="2.40.70.10:FF:000004">
    <property type="entry name" value="Pepsin A"/>
    <property type="match status" value="1"/>
</dbReference>
<keyword evidence="7 10" id="KW-1015">Disulfide bond</keyword>
<feature type="active site" evidence="9">
    <location>
        <position position="264"/>
    </location>
</feature>
<dbReference type="Proteomes" id="UP000265100">
    <property type="component" value="Chromosome 4"/>
</dbReference>
<keyword evidence="5 11" id="KW-0378">Hydrolase</keyword>
<evidence type="ECO:0000256" key="1">
    <source>
        <dbReference type="ARBA" id="ARBA00007447"/>
    </source>
</evidence>
<reference evidence="14" key="2">
    <citation type="submission" date="2023-03" db="EMBL/GenBank/DDBJ databases">
        <authorList>
            <consortium name="Wellcome Sanger Institute Data Sharing"/>
        </authorList>
    </citation>
    <scope>NUCLEOTIDE SEQUENCE [LARGE SCALE GENOMIC DNA]</scope>
</reference>
<reference evidence="13" key="3">
    <citation type="submission" date="2025-08" db="UniProtKB">
        <authorList>
            <consortium name="Ensembl"/>
        </authorList>
    </citation>
    <scope>IDENTIFICATION</scope>
</reference>
<dbReference type="PROSITE" id="PS51767">
    <property type="entry name" value="PEPTIDASE_A1"/>
    <property type="match status" value="1"/>
</dbReference>
<dbReference type="InterPro" id="IPR033121">
    <property type="entry name" value="PEPTIDASE_A1"/>
</dbReference>
<reference evidence="13" key="4">
    <citation type="submission" date="2025-09" db="UniProtKB">
        <authorList>
            <consortium name="Ensembl"/>
        </authorList>
    </citation>
    <scope>IDENTIFICATION</scope>
</reference>
<dbReference type="Gene3D" id="2.60.40.1960">
    <property type="match status" value="1"/>
</dbReference>
<dbReference type="Ensembl" id="ENSACLT00000017351.2">
    <property type="protein sequence ID" value="ENSACLP00000016940.2"/>
    <property type="gene ID" value="ENSACLG00000011532.2"/>
</dbReference>
<feature type="disulfide bond" evidence="10">
    <location>
        <begin position="90"/>
        <end position="97"/>
    </location>
</feature>
<comment type="similarity">
    <text evidence="1 11">Belongs to the peptidase A1 family.</text>
</comment>
<evidence type="ECO:0000256" key="10">
    <source>
        <dbReference type="PIRSR" id="PIRSR601461-2"/>
    </source>
</evidence>
<evidence type="ECO:0000256" key="11">
    <source>
        <dbReference type="RuleBase" id="RU000454"/>
    </source>
</evidence>
<dbReference type="SUPFAM" id="SSF50630">
    <property type="entry name" value="Acid proteases"/>
    <property type="match status" value="1"/>
</dbReference>
<evidence type="ECO:0000256" key="6">
    <source>
        <dbReference type="ARBA" id="ARBA00023145"/>
    </source>
</evidence>
<evidence type="ECO:0000256" key="4">
    <source>
        <dbReference type="ARBA" id="ARBA00022750"/>
    </source>
</evidence>
<dbReference type="PANTHER" id="PTHR47966">
    <property type="entry name" value="BETA-SITE APP-CLEAVING ENZYME, ISOFORM A-RELATED"/>
    <property type="match status" value="1"/>
</dbReference>
<reference evidence="13 14" key="1">
    <citation type="submission" date="2018-05" db="EMBL/GenBank/DDBJ databases">
        <authorList>
            <person name="Datahose"/>
        </authorList>
    </citation>
    <scope>NUCLEOTIDE SEQUENCE</scope>
</reference>
<keyword evidence="3" id="KW-0732">Signal</keyword>
<proteinExistence type="inferred from homology"/>
<dbReference type="InterPro" id="IPR001969">
    <property type="entry name" value="Aspartic_peptidase_AS"/>
</dbReference>
<feature type="domain" description="Peptidase A1" evidence="12">
    <location>
        <begin position="59"/>
        <end position="376"/>
    </location>
</feature>
<dbReference type="AlphaFoldDB" id="A0A3P8PIS7"/>
<keyword evidence="14" id="KW-1185">Reference proteome</keyword>
<dbReference type="InterPro" id="IPR001461">
    <property type="entry name" value="Aspartic_peptidase_A1"/>
</dbReference>
<evidence type="ECO:0000313" key="14">
    <source>
        <dbReference type="Proteomes" id="UP000265100"/>
    </source>
</evidence>